<organism evidence="1 2">
    <name type="scientific">Caerostris darwini</name>
    <dbReference type="NCBI Taxonomy" id="1538125"/>
    <lineage>
        <taxon>Eukaryota</taxon>
        <taxon>Metazoa</taxon>
        <taxon>Ecdysozoa</taxon>
        <taxon>Arthropoda</taxon>
        <taxon>Chelicerata</taxon>
        <taxon>Arachnida</taxon>
        <taxon>Araneae</taxon>
        <taxon>Araneomorphae</taxon>
        <taxon>Entelegynae</taxon>
        <taxon>Araneoidea</taxon>
        <taxon>Araneidae</taxon>
        <taxon>Caerostris</taxon>
    </lineage>
</organism>
<proteinExistence type="predicted"/>
<dbReference type="AlphaFoldDB" id="A0AAV4P127"/>
<evidence type="ECO:0000313" key="2">
    <source>
        <dbReference type="Proteomes" id="UP001054837"/>
    </source>
</evidence>
<keyword evidence="2" id="KW-1185">Reference proteome</keyword>
<gene>
    <name evidence="1" type="ORF">CDAR_118211</name>
</gene>
<sequence>MAISKNMIFTTKEKKKFSSKKDVEVPVDPCQGWVTPCKYCDKSYLQKWCYIKIEPIWRIPKPLPTKTAEVIKGCNWTQPCEICDSYFGEWKKVTSVVAKSLAPEKSGIYMISVCYSTTREVVEICYGKKITLNIKGSFEKHYKTMDYILKSEKFAYKKAHLEVRWMQMKDPETENCCFLYAHWQNADSPPMINHPPGGNVIGKYKQFVIRDFDNKWCYETEAFKSTKKTKSRQRKHALNDLEDDFYFDCYK</sequence>
<reference evidence="1 2" key="1">
    <citation type="submission" date="2021-06" db="EMBL/GenBank/DDBJ databases">
        <title>Caerostris darwini draft genome.</title>
        <authorList>
            <person name="Kono N."/>
            <person name="Arakawa K."/>
        </authorList>
    </citation>
    <scope>NUCLEOTIDE SEQUENCE [LARGE SCALE GENOMIC DNA]</scope>
</reference>
<evidence type="ECO:0000313" key="1">
    <source>
        <dbReference type="EMBL" id="GIX88947.1"/>
    </source>
</evidence>
<dbReference type="Proteomes" id="UP001054837">
    <property type="component" value="Unassembled WGS sequence"/>
</dbReference>
<comment type="caution">
    <text evidence="1">The sequence shown here is derived from an EMBL/GenBank/DDBJ whole genome shotgun (WGS) entry which is preliminary data.</text>
</comment>
<dbReference type="EMBL" id="BPLQ01002115">
    <property type="protein sequence ID" value="GIX88947.1"/>
    <property type="molecule type" value="Genomic_DNA"/>
</dbReference>
<accession>A0AAV4P127</accession>
<protein>
    <submittedName>
        <fullName evidence="1">Uncharacterized protein</fullName>
    </submittedName>
</protein>
<name>A0AAV4P127_9ARAC</name>